<organism evidence="10 11">
    <name type="scientific">Anoxynatronum buryatiense</name>
    <dbReference type="NCBI Taxonomy" id="489973"/>
    <lineage>
        <taxon>Bacteria</taxon>
        <taxon>Bacillati</taxon>
        <taxon>Bacillota</taxon>
        <taxon>Clostridia</taxon>
        <taxon>Eubacteriales</taxon>
        <taxon>Clostridiaceae</taxon>
        <taxon>Anoxynatronum</taxon>
    </lineage>
</organism>
<accession>A0AA46AK95</accession>
<dbReference type="CDD" id="cd00156">
    <property type="entry name" value="REC"/>
    <property type="match status" value="1"/>
</dbReference>
<dbReference type="Pfam" id="PF25601">
    <property type="entry name" value="AAA_lid_14"/>
    <property type="match status" value="1"/>
</dbReference>
<protein>
    <recommendedName>
        <fullName evidence="1">Stage 0 sporulation protein A homolog</fullName>
    </recommendedName>
</protein>
<keyword evidence="7" id="KW-0597">Phosphoprotein</keyword>
<dbReference type="InterPro" id="IPR002078">
    <property type="entry name" value="Sigma_54_int"/>
</dbReference>
<dbReference type="Pfam" id="PF00158">
    <property type="entry name" value="Sigma54_activat"/>
    <property type="match status" value="1"/>
</dbReference>
<feature type="domain" description="Sigma-54 factor interaction" evidence="8">
    <location>
        <begin position="137"/>
        <end position="366"/>
    </location>
</feature>
<dbReference type="SUPFAM" id="SSF52172">
    <property type="entry name" value="CheY-like"/>
    <property type="match status" value="1"/>
</dbReference>
<evidence type="ECO:0000256" key="5">
    <source>
        <dbReference type="ARBA" id="ARBA00023163"/>
    </source>
</evidence>
<dbReference type="InterPro" id="IPR001789">
    <property type="entry name" value="Sig_transdc_resp-reg_receiver"/>
</dbReference>
<dbReference type="SUPFAM" id="SSF46689">
    <property type="entry name" value="Homeodomain-like"/>
    <property type="match status" value="1"/>
</dbReference>
<dbReference type="InterPro" id="IPR058031">
    <property type="entry name" value="AAA_lid_NorR"/>
</dbReference>
<dbReference type="Pfam" id="PF00072">
    <property type="entry name" value="Response_reg"/>
    <property type="match status" value="1"/>
</dbReference>
<keyword evidence="2" id="KW-0547">Nucleotide-binding</keyword>
<dbReference type="EMBL" id="FXUF01000017">
    <property type="protein sequence ID" value="SMP68853.1"/>
    <property type="molecule type" value="Genomic_DNA"/>
</dbReference>
<dbReference type="CDD" id="cd00009">
    <property type="entry name" value="AAA"/>
    <property type="match status" value="1"/>
</dbReference>
<dbReference type="SMART" id="SM00382">
    <property type="entry name" value="AAA"/>
    <property type="match status" value="1"/>
</dbReference>
<dbReference type="GO" id="GO:0006355">
    <property type="term" value="P:regulation of DNA-templated transcription"/>
    <property type="evidence" value="ECO:0007669"/>
    <property type="project" value="InterPro"/>
</dbReference>
<keyword evidence="5" id="KW-0804">Transcription</keyword>
<dbReference type="AlphaFoldDB" id="A0AA46AK95"/>
<dbReference type="PROSITE" id="PS00675">
    <property type="entry name" value="SIGMA54_INTERACT_1"/>
    <property type="match status" value="1"/>
</dbReference>
<evidence type="ECO:0000256" key="2">
    <source>
        <dbReference type="ARBA" id="ARBA00022741"/>
    </source>
</evidence>
<dbReference type="PROSITE" id="PS00676">
    <property type="entry name" value="SIGMA54_INTERACT_2"/>
    <property type="match status" value="1"/>
</dbReference>
<dbReference type="InterPro" id="IPR009057">
    <property type="entry name" value="Homeodomain-like_sf"/>
</dbReference>
<dbReference type="PANTHER" id="PTHR32071">
    <property type="entry name" value="TRANSCRIPTIONAL REGULATORY PROTEIN"/>
    <property type="match status" value="1"/>
</dbReference>
<name>A0AA46AK95_9CLOT</name>
<dbReference type="Proteomes" id="UP001158066">
    <property type="component" value="Unassembled WGS sequence"/>
</dbReference>
<sequence>MKHKLLIVDDEPKILRSLTFLLEEHFEVYTSDNSKDALAIFKKEAIFLMLLDLRLNDESGLQLMNQCLNHQPKACIIMMTAYSTLENSINAIKSGAYYFIPKPINNDQLLLLLNTATEKLEMFRKIDHLEGHLKKELIGSSPCIQKITEMIDKVKDTDATILITGESGTGKELIAHQIHRSSNRSAYPYVAINCAAMPGELLESELFGYRKGAFTGAQRDEMGIIRRAHKGTLLLDEIGEMDLRLQSKLLRFLQDKEVRHIGYAQTHQVDVRIIGITNRDLTREVEKGTFREDLYYRINVINIVSPPLRERIDDLPHLATHFIDKYNIAYNKNVRGFSDEAFEVLRKNPFKGNVRELENIVQRAVLLNTGDFIEPHVLHIGQPKETQTASHASDPYLTIFEGESMKEIERKVIAFALKNNDHNRKWTADSLGISERTLRYKIKEYHL</sequence>
<dbReference type="Gene3D" id="3.40.50.300">
    <property type="entry name" value="P-loop containing nucleotide triphosphate hydrolases"/>
    <property type="match status" value="1"/>
</dbReference>
<gene>
    <name evidence="10" type="ORF">SAMN06296020_11762</name>
</gene>
<dbReference type="FunFam" id="3.40.50.300:FF:000006">
    <property type="entry name" value="DNA-binding transcriptional regulator NtrC"/>
    <property type="match status" value="1"/>
</dbReference>
<evidence type="ECO:0000256" key="7">
    <source>
        <dbReference type="PROSITE-ProRule" id="PRU00169"/>
    </source>
</evidence>
<dbReference type="RefSeq" id="WP_283410557.1">
    <property type="nucleotide sequence ID" value="NZ_FXUF01000017.1"/>
</dbReference>
<dbReference type="PROSITE" id="PS50045">
    <property type="entry name" value="SIGMA54_INTERACT_4"/>
    <property type="match status" value="1"/>
</dbReference>
<dbReference type="InterPro" id="IPR027417">
    <property type="entry name" value="P-loop_NTPase"/>
</dbReference>
<evidence type="ECO:0000313" key="11">
    <source>
        <dbReference type="Proteomes" id="UP001158066"/>
    </source>
</evidence>
<dbReference type="SMART" id="SM00448">
    <property type="entry name" value="REC"/>
    <property type="match status" value="1"/>
</dbReference>
<dbReference type="InterPro" id="IPR011006">
    <property type="entry name" value="CheY-like_superfamily"/>
</dbReference>
<dbReference type="Gene3D" id="1.10.8.60">
    <property type="match status" value="1"/>
</dbReference>
<keyword evidence="11" id="KW-1185">Reference proteome</keyword>
<dbReference type="PRINTS" id="PR01590">
    <property type="entry name" value="HTHFIS"/>
</dbReference>
<evidence type="ECO:0000259" key="8">
    <source>
        <dbReference type="PROSITE" id="PS50045"/>
    </source>
</evidence>
<comment type="function">
    <text evidence="6">May play the central regulatory role in sporulation. It may be an element of the effector pathway responsible for the activation of sporulation genes in response to nutritional stress. Spo0A may act in concert with spo0H (a sigma factor) to control the expression of some genes that are critical to the sporulation process.</text>
</comment>
<evidence type="ECO:0000313" key="10">
    <source>
        <dbReference type="EMBL" id="SMP68853.1"/>
    </source>
</evidence>
<dbReference type="SUPFAM" id="SSF52540">
    <property type="entry name" value="P-loop containing nucleoside triphosphate hydrolases"/>
    <property type="match status" value="1"/>
</dbReference>
<dbReference type="InterPro" id="IPR025943">
    <property type="entry name" value="Sigma_54_int_dom_ATP-bd_2"/>
</dbReference>
<evidence type="ECO:0000256" key="4">
    <source>
        <dbReference type="ARBA" id="ARBA00023015"/>
    </source>
</evidence>
<dbReference type="GO" id="GO:0005524">
    <property type="term" value="F:ATP binding"/>
    <property type="evidence" value="ECO:0007669"/>
    <property type="project" value="UniProtKB-KW"/>
</dbReference>
<feature type="modified residue" description="4-aspartylphosphate" evidence="7">
    <location>
        <position position="52"/>
    </location>
</feature>
<dbReference type="Pfam" id="PF02954">
    <property type="entry name" value="HTH_8"/>
    <property type="match status" value="1"/>
</dbReference>
<evidence type="ECO:0000259" key="9">
    <source>
        <dbReference type="PROSITE" id="PS50110"/>
    </source>
</evidence>
<dbReference type="PROSITE" id="PS50110">
    <property type="entry name" value="RESPONSE_REGULATORY"/>
    <property type="match status" value="1"/>
</dbReference>
<evidence type="ECO:0000256" key="3">
    <source>
        <dbReference type="ARBA" id="ARBA00022840"/>
    </source>
</evidence>
<keyword evidence="4" id="KW-0805">Transcription regulation</keyword>
<evidence type="ECO:0000256" key="1">
    <source>
        <dbReference type="ARBA" id="ARBA00018672"/>
    </source>
</evidence>
<dbReference type="InterPro" id="IPR003593">
    <property type="entry name" value="AAA+_ATPase"/>
</dbReference>
<proteinExistence type="predicted"/>
<dbReference type="InterPro" id="IPR002197">
    <property type="entry name" value="HTH_Fis"/>
</dbReference>
<dbReference type="GO" id="GO:0043565">
    <property type="term" value="F:sequence-specific DNA binding"/>
    <property type="evidence" value="ECO:0007669"/>
    <property type="project" value="InterPro"/>
</dbReference>
<dbReference type="InterPro" id="IPR025662">
    <property type="entry name" value="Sigma_54_int_dom_ATP-bd_1"/>
</dbReference>
<dbReference type="GO" id="GO:0000160">
    <property type="term" value="P:phosphorelay signal transduction system"/>
    <property type="evidence" value="ECO:0007669"/>
    <property type="project" value="InterPro"/>
</dbReference>
<dbReference type="Gene3D" id="3.40.50.2300">
    <property type="match status" value="1"/>
</dbReference>
<reference evidence="10" key="1">
    <citation type="submission" date="2017-05" db="EMBL/GenBank/DDBJ databases">
        <authorList>
            <person name="Varghese N."/>
            <person name="Submissions S."/>
        </authorList>
    </citation>
    <scope>NUCLEOTIDE SEQUENCE</scope>
    <source>
        <strain evidence="10">Su22</strain>
    </source>
</reference>
<feature type="domain" description="Response regulatory" evidence="9">
    <location>
        <begin position="4"/>
        <end position="117"/>
    </location>
</feature>
<dbReference type="Gene3D" id="1.10.10.60">
    <property type="entry name" value="Homeodomain-like"/>
    <property type="match status" value="1"/>
</dbReference>
<keyword evidence="3" id="KW-0067">ATP-binding</keyword>
<evidence type="ECO:0000256" key="6">
    <source>
        <dbReference type="ARBA" id="ARBA00024867"/>
    </source>
</evidence>
<comment type="caution">
    <text evidence="10">The sequence shown here is derived from an EMBL/GenBank/DDBJ whole genome shotgun (WGS) entry which is preliminary data.</text>
</comment>